<gene>
    <name evidence="5" type="ORF">ATB98_15320</name>
</gene>
<dbReference type="EMBL" id="LNQB01000081">
    <property type="protein sequence ID" value="OAP43020.1"/>
    <property type="molecule type" value="Genomic_DNA"/>
</dbReference>
<evidence type="ECO:0000313" key="6">
    <source>
        <dbReference type="Proteomes" id="UP000078507"/>
    </source>
</evidence>
<sequence length="192" mass="20160">MLELKEVANILTGVAVQEAGDGPARFVRLSDLSELRCGRIPNLATGEEPAVARAWAIDEGDLIVGARGAATDACLASQSVVGAYISLDLYLVRPDPSKIDPGYLAAFLELPTTQAALAGSKQGSGLARLPKDALEKIRVPLPPMQKQQLVAGLASCVRAEADLLKRLIELNSILGREALARAICASTPPTHS</sequence>
<comment type="caution">
    <text evidence="5">The sequence shown here is derived from an EMBL/GenBank/DDBJ whole genome shotgun (WGS) entry which is preliminary data.</text>
</comment>
<dbReference type="GO" id="GO:0003677">
    <property type="term" value="F:DNA binding"/>
    <property type="evidence" value="ECO:0007669"/>
    <property type="project" value="UniProtKB-KW"/>
</dbReference>
<dbReference type="Gene3D" id="3.90.220.20">
    <property type="entry name" value="DNA methylase specificity domains"/>
    <property type="match status" value="1"/>
</dbReference>
<evidence type="ECO:0000259" key="4">
    <source>
        <dbReference type="Pfam" id="PF01420"/>
    </source>
</evidence>
<dbReference type="PANTHER" id="PTHR30408">
    <property type="entry name" value="TYPE-1 RESTRICTION ENZYME ECOKI SPECIFICITY PROTEIN"/>
    <property type="match status" value="1"/>
</dbReference>
<dbReference type="PANTHER" id="PTHR30408:SF12">
    <property type="entry name" value="TYPE I RESTRICTION ENZYME MJAVIII SPECIFICITY SUBUNIT"/>
    <property type="match status" value="1"/>
</dbReference>
<keyword evidence="6" id="KW-1185">Reference proteome</keyword>
<dbReference type="AlphaFoldDB" id="A0A178Y632"/>
<dbReference type="Proteomes" id="UP000078507">
    <property type="component" value="Unassembled WGS sequence"/>
</dbReference>
<dbReference type="GO" id="GO:0009307">
    <property type="term" value="P:DNA restriction-modification system"/>
    <property type="evidence" value="ECO:0007669"/>
    <property type="project" value="UniProtKB-KW"/>
</dbReference>
<feature type="domain" description="Type I restriction modification DNA specificity" evidence="4">
    <location>
        <begin position="27"/>
        <end position="151"/>
    </location>
</feature>
<dbReference type="SUPFAM" id="SSF116734">
    <property type="entry name" value="DNA methylase specificity domain"/>
    <property type="match status" value="1"/>
</dbReference>
<dbReference type="Pfam" id="PF01420">
    <property type="entry name" value="Methylase_S"/>
    <property type="match status" value="1"/>
</dbReference>
<dbReference type="CDD" id="cd16961">
    <property type="entry name" value="RMtype1_S_TRD-CR_like"/>
    <property type="match status" value="1"/>
</dbReference>
<evidence type="ECO:0000256" key="3">
    <source>
        <dbReference type="ARBA" id="ARBA00023125"/>
    </source>
</evidence>
<protein>
    <recommendedName>
        <fullName evidence="4">Type I restriction modification DNA specificity domain-containing protein</fullName>
    </recommendedName>
</protein>
<evidence type="ECO:0000256" key="1">
    <source>
        <dbReference type="ARBA" id="ARBA00010923"/>
    </source>
</evidence>
<accession>A0A178Y632</accession>
<dbReference type="STRING" id="36856.ATB98_15320"/>
<dbReference type="InterPro" id="IPR044946">
    <property type="entry name" value="Restrct_endonuc_typeI_TRD_sf"/>
</dbReference>
<comment type="similarity">
    <text evidence="1">Belongs to the type-I restriction system S methylase family.</text>
</comment>
<evidence type="ECO:0000313" key="5">
    <source>
        <dbReference type="EMBL" id="OAP43020.1"/>
    </source>
</evidence>
<reference evidence="5 6" key="1">
    <citation type="submission" date="2015-11" db="EMBL/GenBank/DDBJ databases">
        <title>Ensifer anhuiense sp. nov., an effective nitrogen fixation bacterium with Glycine soja.</title>
        <authorList>
            <person name="Yan H."/>
            <person name="Chen W."/>
        </authorList>
    </citation>
    <scope>NUCLEOTIDE SEQUENCE [LARGE SCALE GENOMIC DNA]</scope>
    <source>
        <strain evidence="5 6">LMG 7837</strain>
    </source>
</reference>
<keyword evidence="3" id="KW-0238">DNA-binding</keyword>
<name>A0A178Y632_SINSA</name>
<dbReference type="InterPro" id="IPR000055">
    <property type="entry name" value="Restrct_endonuc_typeI_TRD"/>
</dbReference>
<dbReference type="RefSeq" id="WP_066876151.1">
    <property type="nucleotide sequence ID" value="NZ_LNQB01000081.1"/>
</dbReference>
<dbReference type="InterPro" id="IPR052021">
    <property type="entry name" value="Type-I_RS_S_subunit"/>
</dbReference>
<organism evidence="5 6">
    <name type="scientific">Sinorhizobium saheli</name>
    <dbReference type="NCBI Taxonomy" id="36856"/>
    <lineage>
        <taxon>Bacteria</taxon>
        <taxon>Pseudomonadati</taxon>
        <taxon>Pseudomonadota</taxon>
        <taxon>Alphaproteobacteria</taxon>
        <taxon>Hyphomicrobiales</taxon>
        <taxon>Rhizobiaceae</taxon>
        <taxon>Sinorhizobium/Ensifer group</taxon>
        <taxon>Sinorhizobium</taxon>
    </lineage>
</organism>
<evidence type="ECO:0000256" key="2">
    <source>
        <dbReference type="ARBA" id="ARBA00022747"/>
    </source>
</evidence>
<dbReference type="OrthoDB" id="8445321at2"/>
<proteinExistence type="inferred from homology"/>
<keyword evidence="2" id="KW-0680">Restriction system</keyword>